<gene>
    <name evidence="6" type="ORF">CBR64_17235</name>
</gene>
<proteinExistence type="inferred from homology"/>
<dbReference type="GO" id="GO:0003723">
    <property type="term" value="F:RNA binding"/>
    <property type="evidence" value="ECO:0007669"/>
    <property type="project" value="UniProtKB-KW"/>
</dbReference>
<dbReference type="Proteomes" id="UP000196228">
    <property type="component" value="Chromosome"/>
</dbReference>
<dbReference type="Pfam" id="PF01479">
    <property type="entry name" value="S4"/>
    <property type="match status" value="1"/>
</dbReference>
<dbReference type="InterPro" id="IPR002877">
    <property type="entry name" value="RNA_MeTrfase_FtsJ_dom"/>
</dbReference>
<feature type="compositionally biased region" description="Basic residues" evidence="4">
    <location>
        <begin position="44"/>
        <end position="94"/>
    </location>
</feature>
<dbReference type="CDD" id="cd00165">
    <property type="entry name" value="S4"/>
    <property type="match status" value="1"/>
</dbReference>
<evidence type="ECO:0000256" key="1">
    <source>
        <dbReference type="ARBA" id="ARBA00022884"/>
    </source>
</evidence>
<evidence type="ECO:0000256" key="2">
    <source>
        <dbReference type="ARBA" id="ARBA00029460"/>
    </source>
</evidence>
<dbReference type="PROSITE" id="PS50889">
    <property type="entry name" value="S4"/>
    <property type="match status" value="1"/>
</dbReference>
<dbReference type="AlphaFoldDB" id="A0A1Y0HXQ2"/>
<name>A0A1Y0HXQ2_CELCE</name>
<dbReference type="Gene3D" id="3.40.50.150">
    <property type="entry name" value="Vaccinia Virus protein VP39"/>
    <property type="match status" value="1"/>
</dbReference>
<dbReference type="KEGG" id="cceu:CBR64_17235"/>
<dbReference type="GO" id="GO:0032259">
    <property type="term" value="P:methylation"/>
    <property type="evidence" value="ECO:0007669"/>
    <property type="project" value="InterPro"/>
</dbReference>
<comment type="similarity">
    <text evidence="2">Belongs to the TlyA family.</text>
</comment>
<dbReference type="GO" id="GO:0008168">
    <property type="term" value="F:methyltransferase activity"/>
    <property type="evidence" value="ECO:0007669"/>
    <property type="project" value="InterPro"/>
</dbReference>
<protein>
    <recommendedName>
        <fullName evidence="5">RNA-binding S4 domain-containing protein</fullName>
    </recommendedName>
</protein>
<dbReference type="Gene3D" id="3.10.290.10">
    <property type="entry name" value="RNA-binding S4 domain"/>
    <property type="match status" value="1"/>
</dbReference>
<dbReference type="EMBL" id="CP021383">
    <property type="protein sequence ID" value="ARU52921.1"/>
    <property type="molecule type" value="Genomic_DNA"/>
</dbReference>
<dbReference type="CDD" id="cd02440">
    <property type="entry name" value="AdoMet_MTases"/>
    <property type="match status" value="1"/>
</dbReference>
<evidence type="ECO:0000259" key="5">
    <source>
        <dbReference type="SMART" id="SM00363"/>
    </source>
</evidence>
<evidence type="ECO:0000256" key="4">
    <source>
        <dbReference type="SAM" id="MobiDB-lite"/>
    </source>
</evidence>
<dbReference type="Pfam" id="PF01728">
    <property type="entry name" value="FtsJ"/>
    <property type="match status" value="1"/>
</dbReference>
<accession>A0A1Y0HXQ2</accession>
<evidence type="ECO:0000256" key="3">
    <source>
        <dbReference type="PROSITE-ProRule" id="PRU00182"/>
    </source>
</evidence>
<dbReference type="InterPro" id="IPR047048">
    <property type="entry name" value="TlyA"/>
</dbReference>
<dbReference type="InterPro" id="IPR002942">
    <property type="entry name" value="S4_RNA-bd"/>
</dbReference>
<keyword evidence="1 3" id="KW-0694">RNA-binding</keyword>
<feature type="compositionally biased region" description="Low complexity" evidence="4">
    <location>
        <begin position="21"/>
        <end position="30"/>
    </location>
</feature>
<feature type="compositionally biased region" description="Low complexity" evidence="4">
    <location>
        <begin position="396"/>
        <end position="418"/>
    </location>
</feature>
<reference evidence="6 7" key="1">
    <citation type="submission" date="2017-05" db="EMBL/GenBank/DDBJ databases">
        <authorList>
            <person name="Song R."/>
            <person name="Chenine A.L."/>
            <person name="Ruprecht R.M."/>
        </authorList>
    </citation>
    <scope>NUCLEOTIDE SEQUENCE [LARGE SCALE GENOMIC DNA]</scope>
    <source>
        <strain evidence="6 7">PSBB019</strain>
    </source>
</reference>
<feature type="region of interest" description="Disordered" evidence="4">
    <location>
        <begin position="384"/>
        <end position="424"/>
    </location>
</feature>
<dbReference type="SUPFAM" id="SSF53335">
    <property type="entry name" value="S-adenosyl-L-methionine-dependent methyltransferases"/>
    <property type="match status" value="1"/>
</dbReference>
<dbReference type="SMART" id="SM00363">
    <property type="entry name" value="S4"/>
    <property type="match status" value="1"/>
</dbReference>
<feature type="domain" description="RNA-binding S4" evidence="5">
    <location>
        <begin position="106"/>
        <end position="173"/>
    </location>
</feature>
<evidence type="ECO:0000313" key="6">
    <source>
        <dbReference type="EMBL" id="ARU52921.1"/>
    </source>
</evidence>
<dbReference type="InterPro" id="IPR029063">
    <property type="entry name" value="SAM-dependent_MTases_sf"/>
</dbReference>
<feature type="region of interest" description="Disordered" evidence="4">
    <location>
        <begin position="1"/>
        <end position="102"/>
    </location>
</feature>
<dbReference type="OrthoDB" id="9784736at2"/>
<dbReference type="PANTHER" id="PTHR32319:SF0">
    <property type="entry name" value="BACTERIAL HEMOLYSIN-LIKE PROTEIN"/>
    <property type="match status" value="1"/>
</dbReference>
<dbReference type="PANTHER" id="PTHR32319">
    <property type="entry name" value="BACTERIAL HEMOLYSIN-LIKE PROTEIN"/>
    <property type="match status" value="1"/>
</dbReference>
<evidence type="ECO:0000313" key="7">
    <source>
        <dbReference type="Proteomes" id="UP000196228"/>
    </source>
</evidence>
<sequence>MPGRGRATCAQPTRQEAGHDGPPAASGSRPASRRRTGAFGERPGRRRAVPGRPRARQPARRRARTARRAGGALHRRPRGGAGGRARRAGRRARAHGGLSVADRTSARLDGELVRRGLARSRRQAAELVAAGRVTRGGTVVTKPSTAVGPEDLLAVTPDPADPGYASRAAFKLAGVLDALDALDRAGAPPRPPAVDGARCLDLGASTGGFTDVLLRRGAREVVAVDVGHDQLVPALRADPRVQVHEGLNVRDLAPEHVGAVPDLVVGDLSFISLAMVLPAVAGVVGPGSDLLLLVKPQFEVGRERLGSGGVVRDPALHAEVVAAVARHAAVVGLRPLAVVPSPLPGPSGNREYFWWLRAGDPGRADGAVLDDSALEDAAAAAVAWQPVPDGGPPPVVLVAPAASDGPRTTPDATTPDRPLTGGAP</sequence>
<organism evidence="6 7">
    <name type="scientific">Cellulosimicrobium cellulans</name>
    <name type="common">Arthrobacter luteus</name>
    <dbReference type="NCBI Taxonomy" id="1710"/>
    <lineage>
        <taxon>Bacteria</taxon>
        <taxon>Bacillati</taxon>
        <taxon>Actinomycetota</taxon>
        <taxon>Actinomycetes</taxon>
        <taxon>Micrococcales</taxon>
        <taxon>Promicromonosporaceae</taxon>
        <taxon>Cellulosimicrobium</taxon>
    </lineage>
</organism>
<dbReference type="SUPFAM" id="SSF55174">
    <property type="entry name" value="Alpha-L RNA-binding motif"/>
    <property type="match status" value="1"/>
</dbReference>
<dbReference type="InterPro" id="IPR036986">
    <property type="entry name" value="S4_RNA-bd_sf"/>
</dbReference>